<dbReference type="InterPro" id="IPR052976">
    <property type="entry name" value="Scoloptoxin-like"/>
</dbReference>
<dbReference type="SUPFAM" id="SSF57625">
    <property type="entry name" value="Invertebrate chitin-binding proteins"/>
    <property type="match status" value="1"/>
</dbReference>
<dbReference type="OrthoDB" id="10052888at2759"/>
<name>A0A8X6Y7J1_9ARAC</name>
<reference evidence="3" key="1">
    <citation type="submission" date="2020-08" db="EMBL/GenBank/DDBJ databases">
        <title>Multicomponent nature underlies the extraordinary mechanical properties of spider dragline silk.</title>
        <authorList>
            <person name="Kono N."/>
            <person name="Nakamura H."/>
            <person name="Mori M."/>
            <person name="Yoshida Y."/>
            <person name="Ohtoshi R."/>
            <person name="Malay A.D."/>
            <person name="Moran D.A.P."/>
            <person name="Tomita M."/>
            <person name="Numata K."/>
            <person name="Arakawa K."/>
        </authorList>
    </citation>
    <scope>NUCLEOTIDE SEQUENCE</scope>
</reference>
<dbReference type="GO" id="GO:0005576">
    <property type="term" value="C:extracellular region"/>
    <property type="evidence" value="ECO:0007669"/>
    <property type="project" value="InterPro"/>
</dbReference>
<protein>
    <submittedName>
        <fullName evidence="3">Chitin-binding type-2 domain-containing protein</fullName>
    </submittedName>
</protein>
<accession>A0A8X6Y7J1</accession>
<dbReference type="GO" id="GO:0008061">
    <property type="term" value="F:chitin binding"/>
    <property type="evidence" value="ECO:0007669"/>
    <property type="project" value="InterPro"/>
</dbReference>
<evidence type="ECO:0000313" key="4">
    <source>
        <dbReference type="Proteomes" id="UP000886998"/>
    </source>
</evidence>
<evidence type="ECO:0000259" key="2">
    <source>
        <dbReference type="PROSITE" id="PS50940"/>
    </source>
</evidence>
<dbReference type="PANTHER" id="PTHR22933:SF31">
    <property type="entry name" value="FI18007P1"/>
    <property type="match status" value="1"/>
</dbReference>
<keyword evidence="1" id="KW-0732">Signal</keyword>
<comment type="caution">
    <text evidence="3">The sequence shown here is derived from an EMBL/GenBank/DDBJ whole genome shotgun (WGS) entry which is preliminary data.</text>
</comment>
<dbReference type="EMBL" id="BMAV01015810">
    <property type="protein sequence ID" value="GFY66061.1"/>
    <property type="molecule type" value="Genomic_DNA"/>
</dbReference>
<evidence type="ECO:0000313" key="3">
    <source>
        <dbReference type="EMBL" id="GFY66061.1"/>
    </source>
</evidence>
<dbReference type="InterPro" id="IPR002557">
    <property type="entry name" value="Chitin-bd_dom"/>
</dbReference>
<dbReference type="Pfam" id="PF01607">
    <property type="entry name" value="CBM_14"/>
    <property type="match status" value="1"/>
</dbReference>
<organism evidence="3 4">
    <name type="scientific">Trichonephila inaurata madagascariensis</name>
    <dbReference type="NCBI Taxonomy" id="2747483"/>
    <lineage>
        <taxon>Eukaryota</taxon>
        <taxon>Metazoa</taxon>
        <taxon>Ecdysozoa</taxon>
        <taxon>Arthropoda</taxon>
        <taxon>Chelicerata</taxon>
        <taxon>Arachnida</taxon>
        <taxon>Araneae</taxon>
        <taxon>Araneomorphae</taxon>
        <taxon>Entelegynae</taxon>
        <taxon>Araneoidea</taxon>
        <taxon>Nephilidae</taxon>
        <taxon>Trichonephila</taxon>
        <taxon>Trichonephila inaurata</taxon>
    </lineage>
</organism>
<feature type="chain" id="PRO_5036445571" evidence="1">
    <location>
        <begin position="28"/>
        <end position="329"/>
    </location>
</feature>
<keyword evidence="4" id="KW-1185">Reference proteome</keyword>
<dbReference type="Proteomes" id="UP000886998">
    <property type="component" value="Unassembled WGS sequence"/>
</dbReference>
<evidence type="ECO:0000256" key="1">
    <source>
        <dbReference type="SAM" id="SignalP"/>
    </source>
</evidence>
<dbReference type="InterPro" id="IPR036508">
    <property type="entry name" value="Chitin-bd_dom_sf"/>
</dbReference>
<dbReference type="PANTHER" id="PTHR22933">
    <property type="entry name" value="FI18007P1-RELATED"/>
    <property type="match status" value="1"/>
</dbReference>
<sequence>MIVLGLTAHLFFTSVSVALLLARGVYGAETNFKRGTSSPWFPSGPPPTKLPTETPEAVKKLLPQVTFDCKGKTGYFPDSKFDCEVFHYCKPDGTRNTFLCPTNSLFNQLSMVCEDKSALNSRICKEGSIGHKKEKLSPTKKSFKINPKSSIKKKYAEEISKHHRTSSSPAFDNTKTSFRNNKALEELLSYGQHEPFAYSEDGYSYNGDLVKLSTSTAKSFKAAPTKSSVSRAPAKVSQKPPKYSKLESVTIGKEILEPSESVVDDVSIEYDAIEGRKSRKHKRVGRVLEVESIPRSEPKATGKVLEVPSPVNRRVLEAEVTRHQHKGKV</sequence>
<feature type="signal peptide" evidence="1">
    <location>
        <begin position="1"/>
        <end position="27"/>
    </location>
</feature>
<gene>
    <name evidence="3" type="primary">AVEN_229165_1</name>
    <name evidence="3" type="ORF">TNIN_394041</name>
</gene>
<feature type="domain" description="Chitin-binding type-2" evidence="2">
    <location>
        <begin position="66"/>
        <end position="126"/>
    </location>
</feature>
<dbReference type="PROSITE" id="PS50940">
    <property type="entry name" value="CHIT_BIND_II"/>
    <property type="match status" value="1"/>
</dbReference>
<dbReference type="AlphaFoldDB" id="A0A8X6Y7J1"/>
<proteinExistence type="predicted"/>